<evidence type="ECO:0000256" key="4">
    <source>
        <dbReference type="ARBA" id="ARBA00023098"/>
    </source>
</evidence>
<feature type="domain" description="AMP-binding enzyme C-terminal" evidence="6">
    <location>
        <begin position="477"/>
        <end position="558"/>
    </location>
</feature>
<evidence type="ECO:0000313" key="7">
    <source>
        <dbReference type="EMBL" id="MDP4543639.1"/>
    </source>
</evidence>
<evidence type="ECO:0000256" key="1">
    <source>
        <dbReference type="ARBA" id="ARBA00006432"/>
    </source>
</evidence>
<dbReference type="InterPro" id="IPR025110">
    <property type="entry name" value="AMP-bd_C"/>
</dbReference>
<dbReference type="EMBL" id="JAVAJI010000001">
    <property type="protein sequence ID" value="MDP4543639.1"/>
    <property type="molecule type" value="Genomic_DNA"/>
</dbReference>
<organism evidence="7 8">
    <name type="scientific">Psychrobacter faecalis</name>
    <dbReference type="NCBI Taxonomy" id="180588"/>
    <lineage>
        <taxon>Bacteria</taxon>
        <taxon>Pseudomonadati</taxon>
        <taxon>Pseudomonadota</taxon>
        <taxon>Gammaproteobacteria</taxon>
        <taxon>Moraxellales</taxon>
        <taxon>Moraxellaceae</taxon>
        <taxon>Psychrobacter</taxon>
    </lineage>
</organism>
<keyword evidence="8" id="KW-1185">Reference proteome</keyword>
<comment type="caution">
    <text evidence="7">The sequence shown here is derived from an EMBL/GenBank/DDBJ whole genome shotgun (WGS) entry which is preliminary data.</text>
</comment>
<dbReference type="GO" id="GO:0016874">
    <property type="term" value="F:ligase activity"/>
    <property type="evidence" value="ECO:0007669"/>
    <property type="project" value="UniProtKB-KW"/>
</dbReference>
<gene>
    <name evidence="7" type="ORF">Q8P09_00885</name>
</gene>
<keyword evidence="2 7" id="KW-0436">Ligase</keyword>
<dbReference type="SUPFAM" id="SSF56801">
    <property type="entry name" value="Acetyl-CoA synthetase-like"/>
    <property type="match status" value="1"/>
</dbReference>
<proteinExistence type="inferred from homology"/>
<evidence type="ECO:0000259" key="6">
    <source>
        <dbReference type="Pfam" id="PF13193"/>
    </source>
</evidence>
<reference evidence="7 8" key="1">
    <citation type="submission" date="2023-08" db="EMBL/GenBank/DDBJ databases">
        <authorList>
            <person name="Kumar R."/>
        </authorList>
    </citation>
    <scope>NUCLEOTIDE SEQUENCE [LARGE SCALE GENOMIC DNA]</scope>
    <source>
        <strain evidence="7 8">LUR13</strain>
    </source>
</reference>
<sequence length="573" mass="63945">MTSILNQHEDYQQAQEAYGFPLIIKQLLNRARIASTDQTISYADKVTYTYAEFFKRVNRLANVLKNMGLQAGDVVAVMDWDSHRYLEAYFAVPMSGMILQTVNVRLAEDKVLYTINHAKPKALLLNAEFEPMAKNYRHEAPSIEKIIWLDDTGFDDAKYGEDDTKNGTKTEQASMPDYVEGEYEAMLAAASDAFDFPDFDENTIATTFYTSGTTGDPKGVFFTHRQIVLQTLASTLASALNAEGQGARYNDVYMPMTPLFHVHAWCWPYGATMIGLKQVYPGRYLAPMLVDLIEQHKVTLSHGVPAILQMLLKEMAARGRKFDGLKLLLGGSKLNEGLAKAAIESGIEFMSGFGMSESCPVLSRAVFDDKTDSMEMKEQLNYRCLSGSPIMLVSMEIWDENGKPQPMDGESTGELVIRAPWLTQSYFKNSDAGNELWRGGWMHTQDIASISSDGTLSITDRLKDVIKSGGEWVSSLEVETILSFHPSVADVAVIGVPDERWGERPLALVVLKPEYVDTKADDILALGHQAVEKGHLPKYGVPSEIKFLVEMPKTSVGKLDKKRMRMMFAEKLI</sequence>
<feature type="domain" description="AMP-dependent synthetase/ligase" evidence="5">
    <location>
        <begin position="39"/>
        <end position="427"/>
    </location>
</feature>
<dbReference type="Gene3D" id="3.40.50.12780">
    <property type="entry name" value="N-terminal domain of ligase-like"/>
    <property type="match status" value="1"/>
</dbReference>
<keyword evidence="4" id="KW-0443">Lipid metabolism</keyword>
<dbReference type="Pfam" id="PF13193">
    <property type="entry name" value="AMP-binding_C"/>
    <property type="match status" value="1"/>
</dbReference>
<dbReference type="InterPro" id="IPR000873">
    <property type="entry name" value="AMP-dep_synth/lig_dom"/>
</dbReference>
<dbReference type="Pfam" id="PF00501">
    <property type="entry name" value="AMP-binding"/>
    <property type="match status" value="1"/>
</dbReference>
<dbReference type="PANTHER" id="PTHR43859">
    <property type="entry name" value="ACYL-ACTIVATING ENZYME"/>
    <property type="match status" value="1"/>
</dbReference>
<dbReference type="Gene3D" id="3.30.300.30">
    <property type="match status" value="1"/>
</dbReference>
<keyword evidence="3" id="KW-0276">Fatty acid metabolism</keyword>
<protein>
    <submittedName>
        <fullName evidence="7">Fatty acid--CoA ligase</fullName>
    </submittedName>
</protein>
<dbReference type="Proteomes" id="UP001228171">
    <property type="component" value="Unassembled WGS sequence"/>
</dbReference>
<evidence type="ECO:0000313" key="8">
    <source>
        <dbReference type="Proteomes" id="UP001228171"/>
    </source>
</evidence>
<comment type="similarity">
    <text evidence="1">Belongs to the ATP-dependent AMP-binding enzyme family.</text>
</comment>
<dbReference type="InterPro" id="IPR045851">
    <property type="entry name" value="AMP-bd_C_sf"/>
</dbReference>
<evidence type="ECO:0000259" key="5">
    <source>
        <dbReference type="Pfam" id="PF00501"/>
    </source>
</evidence>
<dbReference type="RefSeq" id="WP_305935349.1">
    <property type="nucleotide sequence ID" value="NZ_JAVAJI010000001.1"/>
</dbReference>
<evidence type="ECO:0000256" key="2">
    <source>
        <dbReference type="ARBA" id="ARBA00022598"/>
    </source>
</evidence>
<dbReference type="InterPro" id="IPR042099">
    <property type="entry name" value="ANL_N_sf"/>
</dbReference>
<accession>A0ABT9HCZ9</accession>
<dbReference type="NCBIfam" id="NF004837">
    <property type="entry name" value="PRK06187.1"/>
    <property type="match status" value="1"/>
</dbReference>
<dbReference type="PANTHER" id="PTHR43859:SF4">
    <property type="entry name" value="BUTANOATE--COA LIGASE AAE1-RELATED"/>
    <property type="match status" value="1"/>
</dbReference>
<name>A0ABT9HCZ9_9GAMM</name>
<evidence type="ECO:0000256" key="3">
    <source>
        <dbReference type="ARBA" id="ARBA00022832"/>
    </source>
</evidence>